<reference evidence="2" key="2">
    <citation type="submission" date="2015-01" db="EMBL/GenBank/DDBJ databases">
        <title>Evolutionary Origins and Diversification of the Mycorrhizal Mutualists.</title>
        <authorList>
            <consortium name="DOE Joint Genome Institute"/>
            <consortium name="Mycorrhizal Genomics Consortium"/>
            <person name="Kohler A."/>
            <person name="Kuo A."/>
            <person name="Nagy L.G."/>
            <person name="Floudas D."/>
            <person name="Copeland A."/>
            <person name="Barry K.W."/>
            <person name="Cichocki N."/>
            <person name="Veneault-Fourrey C."/>
            <person name="LaButti K."/>
            <person name="Lindquist E.A."/>
            <person name="Lipzen A."/>
            <person name="Lundell T."/>
            <person name="Morin E."/>
            <person name="Murat C."/>
            <person name="Riley R."/>
            <person name="Ohm R."/>
            <person name="Sun H."/>
            <person name="Tunlid A."/>
            <person name="Henrissat B."/>
            <person name="Grigoriev I.V."/>
            <person name="Hibbett D.S."/>
            <person name="Martin F."/>
        </authorList>
    </citation>
    <scope>NUCLEOTIDE SEQUENCE [LARGE SCALE GENOMIC DNA]</scope>
    <source>
        <strain evidence="2">Zn</strain>
    </source>
</reference>
<sequence length="116" mass="12790">MARYCSWGFSNPGPLSISADDRGLHVLEQKLLCLHEHELGRYIRSGLQLNAYDSNRANICPGGLPATFRHRRSALVRLICISPPKQGGAIFSPFSPCDSTALSIVLLFCSTRKFVV</sequence>
<accession>A0A0C3D9J9</accession>
<dbReference type="InParanoid" id="A0A0C3D9J9"/>
<reference evidence="1 2" key="1">
    <citation type="submission" date="2014-04" db="EMBL/GenBank/DDBJ databases">
        <authorList>
            <consortium name="DOE Joint Genome Institute"/>
            <person name="Kuo A."/>
            <person name="Martino E."/>
            <person name="Perotto S."/>
            <person name="Kohler A."/>
            <person name="Nagy L.G."/>
            <person name="Floudas D."/>
            <person name="Copeland A."/>
            <person name="Barry K.W."/>
            <person name="Cichocki N."/>
            <person name="Veneault-Fourrey C."/>
            <person name="LaButti K."/>
            <person name="Lindquist E.A."/>
            <person name="Lipzen A."/>
            <person name="Lundell T."/>
            <person name="Morin E."/>
            <person name="Murat C."/>
            <person name="Sun H."/>
            <person name="Tunlid A."/>
            <person name="Henrissat B."/>
            <person name="Grigoriev I.V."/>
            <person name="Hibbett D.S."/>
            <person name="Martin F."/>
            <person name="Nordberg H.P."/>
            <person name="Cantor M.N."/>
            <person name="Hua S.X."/>
        </authorList>
    </citation>
    <scope>NUCLEOTIDE SEQUENCE [LARGE SCALE GENOMIC DNA]</scope>
    <source>
        <strain evidence="1 2">Zn</strain>
    </source>
</reference>
<evidence type="ECO:0000313" key="2">
    <source>
        <dbReference type="Proteomes" id="UP000054321"/>
    </source>
</evidence>
<dbReference type="AlphaFoldDB" id="A0A0C3D9J9"/>
<dbReference type="HOGENOM" id="CLU_2102725_0_0_1"/>
<keyword evidence="2" id="KW-1185">Reference proteome</keyword>
<protein>
    <submittedName>
        <fullName evidence="1">Uncharacterized protein</fullName>
    </submittedName>
</protein>
<gene>
    <name evidence="1" type="ORF">OIDMADRAFT_16442</name>
</gene>
<evidence type="ECO:0000313" key="1">
    <source>
        <dbReference type="EMBL" id="KIN08014.1"/>
    </source>
</evidence>
<feature type="non-terminal residue" evidence="1">
    <location>
        <position position="116"/>
    </location>
</feature>
<organism evidence="1 2">
    <name type="scientific">Oidiodendron maius (strain Zn)</name>
    <dbReference type="NCBI Taxonomy" id="913774"/>
    <lineage>
        <taxon>Eukaryota</taxon>
        <taxon>Fungi</taxon>
        <taxon>Dikarya</taxon>
        <taxon>Ascomycota</taxon>
        <taxon>Pezizomycotina</taxon>
        <taxon>Leotiomycetes</taxon>
        <taxon>Leotiomycetes incertae sedis</taxon>
        <taxon>Myxotrichaceae</taxon>
        <taxon>Oidiodendron</taxon>
    </lineage>
</organism>
<dbReference type="EMBL" id="KN832870">
    <property type="protein sequence ID" value="KIN08014.1"/>
    <property type="molecule type" value="Genomic_DNA"/>
</dbReference>
<proteinExistence type="predicted"/>
<name>A0A0C3D9J9_OIDMZ</name>
<dbReference type="Proteomes" id="UP000054321">
    <property type="component" value="Unassembled WGS sequence"/>
</dbReference>